<organism evidence="4 5">
    <name type="scientific">Cellulomonas oligotrophica</name>
    <dbReference type="NCBI Taxonomy" id="931536"/>
    <lineage>
        <taxon>Bacteria</taxon>
        <taxon>Bacillati</taxon>
        <taxon>Actinomycetota</taxon>
        <taxon>Actinomycetes</taxon>
        <taxon>Micrococcales</taxon>
        <taxon>Cellulomonadaceae</taxon>
        <taxon>Cellulomonas</taxon>
    </lineage>
</organism>
<evidence type="ECO:0000313" key="4">
    <source>
        <dbReference type="EMBL" id="NYD86819.1"/>
    </source>
</evidence>
<evidence type="ECO:0008006" key="7">
    <source>
        <dbReference type="Google" id="ProtNLM"/>
    </source>
</evidence>
<sequence length="450" mass="45023">MSTPEPGSPEQPPAPAVPPPPPGTADDGPAAPPPFGTPGLYSMPSPYGPPAAAPAPPPEPVAAPSGPVPPSGSEQPTPPSPPGGFLPPAVAGVPPVPAPYGTPAAGAPAGPYAAPPAGPYGAPPAGPYGAPPPGYAGAPAPRSGPRAGLAITALVLAVLGLLPAWIPFLQYVGALLALVALGLGIPALVGAVRGTRGGKGVAIAALAVSLVALLVVGVTHVAYAGIRQDFVDGFTEGWTGAGSDVDPYDYPGLTDPTPDGPPADPVEVVEVAFGQEVYDETSWWYAVVVDNPNPEHSFPYGTFEIQALAADGTVLATDDAYSTVLPGRSALTGVLYEIGDTPVDRLEVVTPDPVEAEHATDLPTVEVSDVTAVSDEIFTTVTGTVTVTGADDPSVLYLRVVVLARAPDGTVVGMATGYVDSLPADGTGEFEATFYDVMAEGTTYESFGSP</sequence>
<evidence type="ECO:0000256" key="2">
    <source>
        <dbReference type="SAM" id="Phobius"/>
    </source>
</evidence>
<keyword evidence="2" id="KW-1133">Transmembrane helix</keyword>
<dbReference type="Proteomes" id="UP000577956">
    <property type="component" value="Unassembled WGS sequence"/>
</dbReference>
<feature type="region of interest" description="Disordered" evidence="1">
    <location>
        <begin position="1"/>
        <end position="90"/>
    </location>
</feature>
<keyword evidence="2" id="KW-0472">Membrane</keyword>
<feature type="compositionally biased region" description="Pro residues" evidence="1">
    <location>
        <begin position="46"/>
        <end position="85"/>
    </location>
</feature>
<dbReference type="EMBL" id="JACCBK010000001">
    <property type="protein sequence ID" value="NYD86819.1"/>
    <property type="molecule type" value="Genomic_DNA"/>
</dbReference>
<feature type="compositionally biased region" description="Pro residues" evidence="1">
    <location>
        <begin position="1"/>
        <end position="23"/>
    </location>
</feature>
<dbReference type="AlphaFoldDB" id="A0A7Y9FGH5"/>
<evidence type="ECO:0000313" key="5">
    <source>
        <dbReference type="Proteomes" id="UP000577956"/>
    </source>
</evidence>
<feature type="transmembrane region" description="Helical" evidence="2">
    <location>
        <begin position="172"/>
        <end position="189"/>
    </location>
</feature>
<dbReference type="EMBL" id="BONN01000003">
    <property type="protein sequence ID" value="GIG32396.1"/>
    <property type="molecule type" value="Genomic_DNA"/>
</dbReference>
<dbReference type="RefSeq" id="WP_140459324.1">
    <property type="nucleotide sequence ID" value="NZ_BAABFI010000001.1"/>
</dbReference>
<accession>A0A7Y9FGH5</accession>
<proteinExistence type="predicted"/>
<protein>
    <recommendedName>
        <fullName evidence="7">DUF4190 domain-containing protein</fullName>
    </recommendedName>
</protein>
<evidence type="ECO:0000313" key="6">
    <source>
        <dbReference type="Proteomes" id="UP000618382"/>
    </source>
</evidence>
<reference evidence="4 5" key="1">
    <citation type="submission" date="2020-07" db="EMBL/GenBank/DDBJ databases">
        <title>Sequencing the genomes of 1000 actinobacteria strains.</title>
        <authorList>
            <person name="Klenk H.-P."/>
        </authorList>
    </citation>
    <scope>NUCLEOTIDE SEQUENCE [LARGE SCALE GENOMIC DNA]</scope>
    <source>
        <strain evidence="4 5">DSM 24482</strain>
    </source>
</reference>
<gene>
    <name evidence="4" type="ORF">BKA21_002368</name>
    <name evidence="3" type="ORF">Col01nite_15550</name>
</gene>
<evidence type="ECO:0000256" key="1">
    <source>
        <dbReference type="SAM" id="MobiDB-lite"/>
    </source>
</evidence>
<comment type="caution">
    <text evidence="4">The sequence shown here is derived from an EMBL/GenBank/DDBJ whole genome shotgun (WGS) entry which is preliminary data.</text>
</comment>
<reference evidence="3 6" key="2">
    <citation type="submission" date="2021-01" db="EMBL/GenBank/DDBJ databases">
        <title>Whole genome shotgun sequence of Cellulomonas oligotrophica NBRC 109435.</title>
        <authorList>
            <person name="Komaki H."/>
            <person name="Tamura T."/>
        </authorList>
    </citation>
    <scope>NUCLEOTIDE SEQUENCE [LARGE SCALE GENOMIC DNA]</scope>
    <source>
        <strain evidence="3 6">NBRC 109435</strain>
    </source>
</reference>
<keyword evidence="2" id="KW-0812">Transmembrane</keyword>
<feature type="transmembrane region" description="Helical" evidence="2">
    <location>
        <begin position="147"/>
        <end position="166"/>
    </location>
</feature>
<evidence type="ECO:0000313" key="3">
    <source>
        <dbReference type="EMBL" id="GIG32396.1"/>
    </source>
</evidence>
<feature type="transmembrane region" description="Helical" evidence="2">
    <location>
        <begin position="201"/>
        <end position="223"/>
    </location>
</feature>
<keyword evidence="6" id="KW-1185">Reference proteome</keyword>
<dbReference type="Proteomes" id="UP000618382">
    <property type="component" value="Unassembled WGS sequence"/>
</dbReference>
<name>A0A7Y9FGH5_9CELL</name>